<dbReference type="PROSITE" id="PS51892">
    <property type="entry name" value="SUBTILASE"/>
    <property type="match status" value="1"/>
</dbReference>
<evidence type="ECO:0000256" key="11">
    <source>
        <dbReference type="SAM" id="SignalP"/>
    </source>
</evidence>
<evidence type="ECO:0000256" key="10">
    <source>
        <dbReference type="RuleBase" id="RU003355"/>
    </source>
</evidence>
<keyword evidence="5 11" id="KW-0732">Signal</keyword>
<feature type="signal peptide" evidence="11">
    <location>
        <begin position="1"/>
        <end position="23"/>
    </location>
</feature>
<name>A0A926NFR3_9BACI</name>
<dbReference type="PROSITE" id="PS00138">
    <property type="entry name" value="SUBTILASE_SER"/>
    <property type="match status" value="1"/>
</dbReference>
<dbReference type="CDD" id="cd07474">
    <property type="entry name" value="Peptidases_S8_subtilisin_Vpr-like"/>
    <property type="match status" value="1"/>
</dbReference>
<keyword evidence="7 9" id="KW-0720">Serine protease</keyword>
<dbReference type="InterPro" id="IPR023828">
    <property type="entry name" value="Peptidase_S8_Ser-AS"/>
</dbReference>
<feature type="active site" description="Charge relay system" evidence="8 9">
    <location>
        <position position="144"/>
    </location>
</feature>
<dbReference type="InterPro" id="IPR036852">
    <property type="entry name" value="Peptidase_S8/S53_dom_sf"/>
</dbReference>
<feature type="chain" id="PRO_5036850117" evidence="11">
    <location>
        <begin position="24"/>
        <end position="742"/>
    </location>
</feature>
<proteinExistence type="inferred from homology"/>
<evidence type="ECO:0000256" key="8">
    <source>
        <dbReference type="PIRSR" id="PIRSR615500-1"/>
    </source>
</evidence>
<feature type="domain" description="PA" evidence="13">
    <location>
        <begin position="345"/>
        <end position="411"/>
    </location>
</feature>
<dbReference type="Pfam" id="PF00082">
    <property type="entry name" value="Peptidase_S8"/>
    <property type="match status" value="1"/>
</dbReference>
<evidence type="ECO:0000256" key="6">
    <source>
        <dbReference type="ARBA" id="ARBA00022801"/>
    </source>
</evidence>
<dbReference type="GO" id="GO:0006508">
    <property type="term" value="P:proteolysis"/>
    <property type="evidence" value="ECO:0007669"/>
    <property type="project" value="UniProtKB-KW"/>
</dbReference>
<dbReference type="PANTHER" id="PTHR43806">
    <property type="entry name" value="PEPTIDASE S8"/>
    <property type="match status" value="1"/>
</dbReference>
<gene>
    <name evidence="14" type="ORF">IC621_25125</name>
</gene>
<accession>A0A926NFR3</accession>
<evidence type="ECO:0000256" key="1">
    <source>
        <dbReference type="ARBA" id="ARBA00011073"/>
    </source>
</evidence>
<dbReference type="Pfam" id="PF02225">
    <property type="entry name" value="PA"/>
    <property type="match status" value="1"/>
</dbReference>
<evidence type="ECO:0000259" key="12">
    <source>
        <dbReference type="Pfam" id="PF00082"/>
    </source>
</evidence>
<dbReference type="AlphaFoldDB" id="A0A926NFR3"/>
<dbReference type="Gene3D" id="3.40.50.200">
    <property type="entry name" value="Peptidase S8/S53 domain"/>
    <property type="match status" value="1"/>
</dbReference>
<feature type="active site" description="Charge relay system" evidence="8 9">
    <location>
        <position position="473"/>
    </location>
</feature>
<feature type="active site" description="Charge relay system" evidence="8 9">
    <location>
        <position position="184"/>
    </location>
</feature>
<dbReference type="InterPro" id="IPR050131">
    <property type="entry name" value="Peptidase_S8_subtilisin-like"/>
</dbReference>
<evidence type="ECO:0000256" key="2">
    <source>
        <dbReference type="ARBA" id="ARBA00022512"/>
    </source>
</evidence>
<evidence type="ECO:0000256" key="7">
    <source>
        <dbReference type="ARBA" id="ARBA00022825"/>
    </source>
</evidence>
<evidence type="ECO:0000313" key="15">
    <source>
        <dbReference type="Proteomes" id="UP000626844"/>
    </source>
</evidence>
<feature type="domain" description="Peptidase S8/S53" evidence="12">
    <location>
        <begin position="135"/>
        <end position="509"/>
    </location>
</feature>
<dbReference type="InterPro" id="IPR034213">
    <property type="entry name" value="S8_Vpr-like"/>
</dbReference>
<dbReference type="SUPFAM" id="SSF52025">
    <property type="entry name" value="PA domain"/>
    <property type="match status" value="1"/>
</dbReference>
<evidence type="ECO:0000256" key="4">
    <source>
        <dbReference type="ARBA" id="ARBA00022670"/>
    </source>
</evidence>
<dbReference type="SUPFAM" id="SSF52743">
    <property type="entry name" value="Subtilisin-like"/>
    <property type="match status" value="1"/>
</dbReference>
<sequence length="742" mass="81361">MSKVTLSFLVIILSCLVSIHTFAFTYPEKPPIPEENGNEKQAIILVVEENKREQIRIQIQKQYPNVILGKEYNEVFSGFSFTGLKKDLHRIQNLEGVLSATPVSTYKNHIEESVPFIGGEDVRRLFDQKNTRLSGEGVKVGVIDTGVDYRHPDLRKNYKGGYDVIDEDGDPMETKANDGTATLHGTHVAGIIAANGKIKGVAPEADIIAYRALGPGGFGTSEQVIAAIEKAIEDRVDIINLSLGNSVNGPDWPTSLALNKAVEKGIVAVTSSGNSGPDVWTVGSPGTASKAISVGASTPPLKMPYLQLHSSSRQIKLTQMQGAKAWNLTNSEQIEFAKLGESSQIGESVKDKIVLMERGKIPFTEKVLNAQKAGAKAVLIYNNVKGVFAGGIEVPANIPAASITKNDGEWIKHQLSKKPSVRTIYKKEEDMLADFSSRGPVTVTWDIKPDVVAPGVAIDSTVPNGYMALQGTSMAAPHAAGVCALIKQAHPEWKPQQIKAALMNSSKPLIKESHKLYRTIEQGAGRIDSMKAVQTDLLIYPGSLAFGQFQSNASRTSKKVKLTIENHSNTREKVRFIMPERKKGLQWKLPKAFSIEANQTIQVEIMADITPSVLKGGLHEGWLDIEVSGANRKIPYLFVVDEPDYPRVMGFEFALGDKPNSYKYQLYFPGGADEMGIALYDPDSLRFVTYLDWGRMISRGVYEKELNVLNSKIEPGTYKAIVFAKKGKQEDFLEADIFLEAK</sequence>
<keyword evidence="4 9" id="KW-0645">Protease</keyword>
<evidence type="ECO:0000256" key="9">
    <source>
        <dbReference type="PROSITE-ProRule" id="PRU01240"/>
    </source>
</evidence>
<keyword evidence="2" id="KW-0134">Cell wall</keyword>
<dbReference type="InterPro" id="IPR015500">
    <property type="entry name" value="Peptidase_S8_subtilisin-rel"/>
</dbReference>
<organism evidence="14 15">
    <name type="scientific">Metabacillus arenae</name>
    <dbReference type="NCBI Taxonomy" id="2771434"/>
    <lineage>
        <taxon>Bacteria</taxon>
        <taxon>Bacillati</taxon>
        <taxon>Bacillota</taxon>
        <taxon>Bacilli</taxon>
        <taxon>Bacillales</taxon>
        <taxon>Bacillaceae</taxon>
        <taxon>Metabacillus</taxon>
    </lineage>
</organism>
<dbReference type="PROSITE" id="PS00136">
    <property type="entry name" value="SUBTILASE_ASP"/>
    <property type="match status" value="1"/>
</dbReference>
<reference evidence="14" key="1">
    <citation type="submission" date="2020-09" db="EMBL/GenBank/DDBJ databases">
        <title>A novel bacterium of genus Bacillus, isolated from South China Sea.</title>
        <authorList>
            <person name="Huang H."/>
            <person name="Mo K."/>
            <person name="Hu Y."/>
        </authorList>
    </citation>
    <scope>NUCLEOTIDE SEQUENCE</scope>
    <source>
        <strain evidence="14">IB182487</strain>
    </source>
</reference>
<dbReference type="InterPro" id="IPR022398">
    <property type="entry name" value="Peptidase_S8_His-AS"/>
</dbReference>
<keyword evidence="3" id="KW-0964">Secreted</keyword>
<dbReference type="InterPro" id="IPR003137">
    <property type="entry name" value="PA_domain"/>
</dbReference>
<dbReference type="PROSITE" id="PS00137">
    <property type="entry name" value="SUBTILASE_HIS"/>
    <property type="match status" value="1"/>
</dbReference>
<dbReference type="CDD" id="cd02133">
    <property type="entry name" value="PA_C5a_like"/>
    <property type="match status" value="1"/>
</dbReference>
<keyword evidence="6 9" id="KW-0378">Hydrolase</keyword>
<keyword evidence="15" id="KW-1185">Reference proteome</keyword>
<dbReference type="EMBL" id="JACXAI010000057">
    <property type="protein sequence ID" value="MBD1383467.1"/>
    <property type="molecule type" value="Genomic_DNA"/>
</dbReference>
<dbReference type="PRINTS" id="PR00723">
    <property type="entry name" value="SUBTILISIN"/>
</dbReference>
<evidence type="ECO:0000256" key="3">
    <source>
        <dbReference type="ARBA" id="ARBA00022525"/>
    </source>
</evidence>
<dbReference type="InterPro" id="IPR046450">
    <property type="entry name" value="PA_dom_sf"/>
</dbReference>
<comment type="caution">
    <text evidence="14">The sequence shown here is derived from an EMBL/GenBank/DDBJ whole genome shotgun (WGS) entry which is preliminary data.</text>
</comment>
<dbReference type="PANTHER" id="PTHR43806:SF65">
    <property type="entry name" value="SERINE PROTEASE APRX"/>
    <property type="match status" value="1"/>
</dbReference>
<dbReference type="PROSITE" id="PS51257">
    <property type="entry name" value="PROKAR_LIPOPROTEIN"/>
    <property type="match status" value="1"/>
</dbReference>
<evidence type="ECO:0000259" key="13">
    <source>
        <dbReference type="Pfam" id="PF02225"/>
    </source>
</evidence>
<evidence type="ECO:0000313" key="14">
    <source>
        <dbReference type="EMBL" id="MBD1383467.1"/>
    </source>
</evidence>
<protein>
    <submittedName>
        <fullName evidence="14">S8 family serine peptidase</fullName>
    </submittedName>
</protein>
<evidence type="ECO:0000256" key="5">
    <source>
        <dbReference type="ARBA" id="ARBA00022729"/>
    </source>
</evidence>
<comment type="similarity">
    <text evidence="1 9 10">Belongs to the peptidase S8 family.</text>
</comment>
<dbReference type="InterPro" id="IPR023827">
    <property type="entry name" value="Peptidase_S8_Asp-AS"/>
</dbReference>
<dbReference type="InterPro" id="IPR000209">
    <property type="entry name" value="Peptidase_S8/S53_dom"/>
</dbReference>
<dbReference type="Gene3D" id="3.50.30.30">
    <property type="match status" value="1"/>
</dbReference>
<dbReference type="GO" id="GO:0004252">
    <property type="term" value="F:serine-type endopeptidase activity"/>
    <property type="evidence" value="ECO:0007669"/>
    <property type="project" value="UniProtKB-UniRule"/>
</dbReference>
<dbReference type="Proteomes" id="UP000626844">
    <property type="component" value="Unassembled WGS sequence"/>
</dbReference>